<evidence type="ECO:0000313" key="3">
    <source>
        <dbReference type="Proteomes" id="UP001153069"/>
    </source>
</evidence>
<sequence length="117" mass="13337">MTAPSSVLSENQHPMTFHPTPPATGWMTEKASRPLQEAKPQQQMRVSRKRSSSNENDSHHHQPQEQQWIAAQPLHDYNTTSAPNKRRRGLTDATTATINHPFPATTMTNSTFYWRSN</sequence>
<dbReference type="AlphaFoldDB" id="A0A9N8EMD8"/>
<dbReference type="EMBL" id="CAICTM010001329">
    <property type="protein sequence ID" value="CAB9522699.1"/>
    <property type="molecule type" value="Genomic_DNA"/>
</dbReference>
<keyword evidence="3" id="KW-1185">Reference proteome</keyword>
<dbReference type="Proteomes" id="UP001153069">
    <property type="component" value="Unassembled WGS sequence"/>
</dbReference>
<evidence type="ECO:0000313" key="2">
    <source>
        <dbReference type="EMBL" id="CAB9522699.1"/>
    </source>
</evidence>
<evidence type="ECO:0000256" key="1">
    <source>
        <dbReference type="SAM" id="MobiDB-lite"/>
    </source>
</evidence>
<gene>
    <name evidence="2" type="ORF">SEMRO_1331_G263550.1</name>
</gene>
<proteinExistence type="predicted"/>
<feature type="compositionally biased region" description="Polar residues" evidence="1">
    <location>
        <begin position="105"/>
        <end position="117"/>
    </location>
</feature>
<name>A0A9N8EMD8_9STRA</name>
<organism evidence="2 3">
    <name type="scientific">Seminavis robusta</name>
    <dbReference type="NCBI Taxonomy" id="568900"/>
    <lineage>
        <taxon>Eukaryota</taxon>
        <taxon>Sar</taxon>
        <taxon>Stramenopiles</taxon>
        <taxon>Ochrophyta</taxon>
        <taxon>Bacillariophyta</taxon>
        <taxon>Bacillariophyceae</taxon>
        <taxon>Bacillariophycidae</taxon>
        <taxon>Naviculales</taxon>
        <taxon>Naviculaceae</taxon>
        <taxon>Seminavis</taxon>
    </lineage>
</organism>
<feature type="region of interest" description="Disordered" evidence="1">
    <location>
        <begin position="1"/>
        <end position="117"/>
    </location>
</feature>
<feature type="compositionally biased region" description="Polar residues" evidence="1">
    <location>
        <begin position="1"/>
        <end position="14"/>
    </location>
</feature>
<protein>
    <submittedName>
        <fullName evidence="2">Uncharacterized protein</fullName>
    </submittedName>
</protein>
<reference evidence="2" key="1">
    <citation type="submission" date="2020-06" db="EMBL/GenBank/DDBJ databases">
        <authorList>
            <consortium name="Plant Systems Biology data submission"/>
        </authorList>
    </citation>
    <scope>NUCLEOTIDE SEQUENCE</scope>
    <source>
        <strain evidence="2">D6</strain>
    </source>
</reference>
<accession>A0A9N8EMD8</accession>
<comment type="caution">
    <text evidence="2">The sequence shown here is derived from an EMBL/GenBank/DDBJ whole genome shotgun (WGS) entry which is preliminary data.</text>
</comment>